<feature type="transmembrane region" description="Helical" evidence="8">
    <location>
        <begin position="60"/>
        <end position="81"/>
    </location>
</feature>
<dbReference type="InterPro" id="IPR023090">
    <property type="entry name" value="UPF0702_alpha/beta_dom_sf"/>
</dbReference>
<dbReference type="OrthoDB" id="1682423at2"/>
<dbReference type="EMBL" id="CP046244">
    <property type="protein sequence ID" value="QGP92190.1"/>
    <property type="molecule type" value="Genomic_DNA"/>
</dbReference>
<evidence type="ECO:0000313" key="11">
    <source>
        <dbReference type="EMBL" id="QGP92190.1"/>
    </source>
</evidence>
<feature type="transmembrane region" description="Helical" evidence="8">
    <location>
        <begin position="37"/>
        <end position="54"/>
    </location>
</feature>
<evidence type="ECO:0000256" key="3">
    <source>
        <dbReference type="ARBA" id="ARBA00022475"/>
    </source>
</evidence>
<dbReference type="InterPro" id="IPR007353">
    <property type="entry name" value="DUF421"/>
</dbReference>
<evidence type="ECO:0000256" key="7">
    <source>
        <dbReference type="SAM" id="MobiDB-lite"/>
    </source>
</evidence>
<keyword evidence="4 8" id="KW-0812">Transmembrane</keyword>
<evidence type="ECO:0000256" key="4">
    <source>
        <dbReference type="ARBA" id="ARBA00022692"/>
    </source>
</evidence>
<gene>
    <name evidence="11" type="ORF">MGLY_15550</name>
</gene>
<keyword evidence="5 8" id="KW-1133">Transmembrane helix</keyword>
<evidence type="ECO:0000256" key="2">
    <source>
        <dbReference type="ARBA" id="ARBA00006448"/>
    </source>
</evidence>
<feature type="compositionally biased region" description="Basic and acidic residues" evidence="7">
    <location>
        <begin position="243"/>
        <end position="254"/>
    </location>
</feature>
<feature type="transmembrane region" description="Helical" evidence="8">
    <location>
        <begin position="6"/>
        <end position="25"/>
    </location>
</feature>
<evidence type="ECO:0000256" key="5">
    <source>
        <dbReference type="ARBA" id="ARBA00022989"/>
    </source>
</evidence>
<dbReference type="PANTHER" id="PTHR34582:SF7">
    <property type="entry name" value="UPF0702 TRANSMEMBRANE PROTEIN YDFS"/>
    <property type="match status" value="1"/>
</dbReference>
<dbReference type="Pfam" id="PF04239">
    <property type="entry name" value="DUF421"/>
    <property type="match status" value="1"/>
</dbReference>
<evidence type="ECO:0000256" key="8">
    <source>
        <dbReference type="SAM" id="Phobius"/>
    </source>
</evidence>
<proteinExistence type="inferred from homology"/>
<accession>A0A6I5ZQS2</accession>
<dbReference type="GO" id="GO:0005886">
    <property type="term" value="C:plasma membrane"/>
    <property type="evidence" value="ECO:0007669"/>
    <property type="project" value="UniProtKB-SubCell"/>
</dbReference>
<feature type="region of interest" description="Disordered" evidence="7">
    <location>
        <begin position="232"/>
        <end position="254"/>
    </location>
</feature>
<keyword evidence="3" id="KW-1003">Cell membrane</keyword>
<keyword evidence="12" id="KW-1185">Reference proteome</keyword>
<keyword evidence="6 8" id="KW-0472">Membrane</keyword>
<comment type="similarity">
    <text evidence="2">Belongs to the UPF0702 family.</text>
</comment>
<protein>
    <recommendedName>
        <fullName evidence="13">DUF421 domain-containing protein</fullName>
    </recommendedName>
</protein>
<dbReference type="InterPro" id="IPR048454">
    <property type="entry name" value="YetF_N"/>
</dbReference>
<feature type="domain" description="YetF C-terminal" evidence="9">
    <location>
        <begin position="84"/>
        <end position="207"/>
    </location>
</feature>
<evidence type="ECO:0000256" key="6">
    <source>
        <dbReference type="ARBA" id="ARBA00023136"/>
    </source>
</evidence>
<dbReference type="AlphaFoldDB" id="A0A6I5ZQS2"/>
<comment type="subcellular location">
    <subcellularLocation>
        <location evidence="1">Cell membrane</location>
        <topology evidence="1">Multi-pass membrane protein</topology>
    </subcellularLocation>
</comment>
<dbReference type="Proteomes" id="UP000425916">
    <property type="component" value="Chromosome"/>
</dbReference>
<feature type="domain" description="YetF-like N-terminal transmembrane" evidence="10">
    <location>
        <begin position="3"/>
        <end position="46"/>
    </location>
</feature>
<evidence type="ECO:0000259" key="10">
    <source>
        <dbReference type="Pfam" id="PF20730"/>
    </source>
</evidence>
<reference evidence="11 12" key="1">
    <citation type="submission" date="2019-11" db="EMBL/GenBank/DDBJ databases">
        <title>Genome sequence of Moorella glycerini DSM11254.</title>
        <authorList>
            <person name="Poehlein A."/>
            <person name="Boeer T."/>
            <person name="Daniel R."/>
        </authorList>
    </citation>
    <scope>NUCLEOTIDE SEQUENCE [LARGE SCALE GENOMIC DNA]</scope>
    <source>
        <strain evidence="11 12">DSM 11254</strain>
    </source>
</reference>
<evidence type="ECO:0000259" key="9">
    <source>
        <dbReference type="Pfam" id="PF04239"/>
    </source>
</evidence>
<name>A0A6I5ZQS2_9FIRM</name>
<evidence type="ECO:0008006" key="13">
    <source>
        <dbReference type="Google" id="ProtNLM"/>
    </source>
</evidence>
<dbReference type="Pfam" id="PF20730">
    <property type="entry name" value="YetF_N"/>
    <property type="match status" value="1"/>
</dbReference>
<dbReference type="PANTHER" id="PTHR34582">
    <property type="entry name" value="UPF0702 TRANSMEMBRANE PROTEIN YCAP"/>
    <property type="match status" value="1"/>
</dbReference>
<evidence type="ECO:0000256" key="1">
    <source>
        <dbReference type="ARBA" id="ARBA00004651"/>
    </source>
</evidence>
<sequence length="254" mass="28707">MEYLEVFLQTILAFAAILIYTRILGKQQIGQLTFFEYINGITFGSIAAVLATDIEPRRTGMHFLGLTLFAFLTWVAGYAVLVSRPARKLISGEPTVVVHNGKILEGNMKKMRYNFDELAMQLRQKNVFDIADVEYAILEPDGDLSVLLKSQKRPLTPADLQLPTQYEGIPTELVMDGEILFQNLKQNNLDEKWLIQQLQAQGVQDISQVDYAVLRSDGSLYVNLKEDDIINPVDITDAPESPVKQEKEEQDRPS</sequence>
<organism evidence="11 12">
    <name type="scientific">Neomoorella glycerini</name>
    <dbReference type="NCBI Taxonomy" id="55779"/>
    <lineage>
        <taxon>Bacteria</taxon>
        <taxon>Bacillati</taxon>
        <taxon>Bacillota</taxon>
        <taxon>Clostridia</taxon>
        <taxon>Neomoorellales</taxon>
        <taxon>Neomoorellaceae</taxon>
        <taxon>Neomoorella</taxon>
    </lineage>
</organism>
<dbReference type="RefSeq" id="WP_156272815.1">
    <property type="nucleotide sequence ID" value="NZ_CP046244.1"/>
</dbReference>
<dbReference type="Gene3D" id="3.30.240.20">
    <property type="entry name" value="bsu07140 like domains"/>
    <property type="match status" value="2"/>
</dbReference>
<evidence type="ECO:0000313" key="12">
    <source>
        <dbReference type="Proteomes" id="UP000425916"/>
    </source>
</evidence>